<dbReference type="GO" id="GO:0005634">
    <property type="term" value="C:nucleus"/>
    <property type="evidence" value="ECO:0007669"/>
    <property type="project" value="TreeGrafter"/>
</dbReference>
<dbReference type="InterPro" id="IPR001138">
    <property type="entry name" value="Zn2Cys6_DnaBD"/>
</dbReference>
<dbReference type="AlphaFoldDB" id="A0A8H4P452"/>
<dbReference type="InterPro" id="IPR036864">
    <property type="entry name" value="Zn2-C6_fun-type_DNA-bd_sf"/>
</dbReference>
<dbReference type="PROSITE" id="PS00463">
    <property type="entry name" value="ZN2_CY6_FUNGAL_1"/>
    <property type="match status" value="1"/>
</dbReference>
<name>A0A8H4P452_9HYPO</name>
<evidence type="ECO:0000256" key="3">
    <source>
        <dbReference type="ARBA" id="ARBA00023163"/>
    </source>
</evidence>
<keyword evidence="2" id="KW-0805">Transcription regulation</keyword>
<feature type="compositionally biased region" description="Low complexity" evidence="5">
    <location>
        <begin position="178"/>
        <end position="187"/>
    </location>
</feature>
<evidence type="ECO:0000256" key="1">
    <source>
        <dbReference type="ARBA" id="ARBA00022723"/>
    </source>
</evidence>
<dbReference type="Proteomes" id="UP000554235">
    <property type="component" value="Unassembled WGS sequence"/>
</dbReference>
<feature type="compositionally biased region" description="Basic and acidic residues" evidence="5">
    <location>
        <begin position="74"/>
        <end position="89"/>
    </location>
</feature>
<dbReference type="SMART" id="SM00906">
    <property type="entry name" value="Fungal_trans"/>
    <property type="match status" value="1"/>
</dbReference>
<dbReference type="SMART" id="SM00066">
    <property type="entry name" value="GAL4"/>
    <property type="match status" value="1"/>
</dbReference>
<comment type="caution">
    <text evidence="7">The sequence shown here is derived from an EMBL/GenBank/DDBJ whole genome shotgun (WGS) entry which is preliminary data.</text>
</comment>
<feature type="region of interest" description="Disordered" evidence="5">
    <location>
        <begin position="74"/>
        <end position="112"/>
    </location>
</feature>
<feature type="region of interest" description="Disordered" evidence="5">
    <location>
        <begin position="163"/>
        <end position="203"/>
    </location>
</feature>
<dbReference type="OrthoDB" id="2283488at2759"/>
<dbReference type="CDD" id="cd00067">
    <property type="entry name" value="GAL4"/>
    <property type="match status" value="1"/>
</dbReference>
<evidence type="ECO:0000313" key="7">
    <source>
        <dbReference type="EMBL" id="KAF4455386.1"/>
    </source>
</evidence>
<evidence type="ECO:0000256" key="5">
    <source>
        <dbReference type="SAM" id="MobiDB-lite"/>
    </source>
</evidence>
<keyword evidence="1" id="KW-0479">Metal-binding</keyword>
<dbReference type="Gene3D" id="4.10.240.10">
    <property type="entry name" value="Zn(2)-C6 fungal-type DNA-binding domain"/>
    <property type="match status" value="1"/>
</dbReference>
<proteinExistence type="predicted"/>
<dbReference type="PANTHER" id="PTHR47424:SF12">
    <property type="entry name" value="TRANSCRIPTION FACTOR ASQA"/>
    <property type="match status" value="1"/>
</dbReference>
<dbReference type="GO" id="GO:0000978">
    <property type="term" value="F:RNA polymerase II cis-regulatory region sequence-specific DNA binding"/>
    <property type="evidence" value="ECO:0007669"/>
    <property type="project" value="TreeGrafter"/>
</dbReference>
<keyword evidence="8" id="KW-1185">Reference proteome</keyword>
<dbReference type="InterPro" id="IPR051127">
    <property type="entry name" value="Fungal_SecMet_Regulators"/>
</dbReference>
<dbReference type="PANTHER" id="PTHR47424">
    <property type="entry name" value="REGULATORY PROTEIN GAL4"/>
    <property type="match status" value="1"/>
</dbReference>
<dbReference type="CDD" id="cd12148">
    <property type="entry name" value="fungal_TF_MHR"/>
    <property type="match status" value="1"/>
</dbReference>
<keyword evidence="3" id="KW-0804">Transcription</keyword>
<evidence type="ECO:0000313" key="8">
    <source>
        <dbReference type="Proteomes" id="UP000554235"/>
    </source>
</evidence>
<dbReference type="EMBL" id="JAADYS010002740">
    <property type="protein sequence ID" value="KAF4455386.1"/>
    <property type="molecule type" value="Genomic_DNA"/>
</dbReference>
<evidence type="ECO:0000256" key="2">
    <source>
        <dbReference type="ARBA" id="ARBA00023015"/>
    </source>
</evidence>
<dbReference type="Pfam" id="PF00172">
    <property type="entry name" value="Zn_clus"/>
    <property type="match status" value="1"/>
</dbReference>
<dbReference type="Pfam" id="PF04082">
    <property type="entry name" value="Fungal_trans"/>
    <property type="match status" value="1"/>
</dbReference>
<dbReference type="InterPro" id="IPR007219">
    <property type="entry name" value="XnlR_reg_dom"/>
</dbReference>
<dbReference type="GO" id="GO:0000981">
    <property type="term" value="F:DNA-binding transcription factor activity, RNA polymerase II-specific"/>
    <property type="evidence" value="ECO:0007669"/>
    <property type="project" value="InterPro"/>
</dbReference>
<keyword evidence="4" id="KW-0539">Nucleus</keyword>
<evidence type="ECO:0000256" key="4">
    <source>
        <dbReference type="ARBA" id="ARBA00023242"/>
    </source>
</evidence>
<protein>
    <submittedName>
        <fullName evidence="7">Fungal specific transcription factor domain</fullName>
    </submittedName>
</protein>
<sequence>MSGQAQPSLVRKKRAQVVRACDWCRKHRVKCDSLIPCPNCKNRGGHCSNAAVESTTLPEACREIERLRRKVHDLESELKNKSNKSEPELGYHGPRRTSQYPPRRVSLQRADSQYGSPPWFHEGIHVRAGQSVNQTWYGPSSLFYFIGRISAFICPNHGPADPSDKIPPSNLATTLLDEPASTTSPETSESHSPDTNMNPSSLDGKYLSPMQEEYFLELYWQSYHTSVFPILNEAEFREHYRSLWTTKGDVRKPSALVDIVVAMSMQLGVSTLPASGQKPVSENDGTVAGRQYYVRCQKLLAYELENPSISTLQCHVLCSVYLCCATFSNMSDSAYGQAIRTAYMLGLHLDPPDTMPPKERELRRRLWWAIYILDGKIGMKYGRPFLLHQSRFLPKLPGHTIEVAMQAGSSFAPLGDNLSWLSFHYEHTKLFLTARAAYTAFYDHPQQASPDSPMWDDPGVMQAHAELLKTSMMEIDDWANSVPDPLKTKRVENVDPFSLEPSTLELELFAPLWLQRQRLLLELMYHNLCTNLYRPFIRFGAASTSTIVEQMAVKCVCHAMTLTSIMHQTLTSTTILTGWHEALQWQWNAAITLVGFVLAYPSASSAADARRSLDVSLTVLDIFGKCFAVARRAAKIVRKLQAKITSAGRRNTETCTASDGNIQANIDNSRSNGMSLDANAFIPNQFTGAELMDGDFGLDEMTAASLQNTLYMAFDVDQWAEPHMLWPEMGGFST</sequence>
<evidence type="ECO:0000259" key="6">
    <source>
        <dbReference type="PROSITE" id="PS50048"/>
    </source>
</evidence>
<reference evidence="7 8" key="1">
    <citation type="submission" date="2020-01" db="EMBL/GenBank/DDBJ databases">
        <title>Identification and distribution of gene clusters putatively required for synthesis of sphingolipid metabolism inhibitors in phylogenetically diverse species of the filamentous fungus Fusarium.</title>
        <authorList>
            <person name="Kim H.-S."/>
            <person name="Busman M."/>
            <person name="Brown D.W."/>
            <person name="Divon H."/>
            <person name="Uhlig S."/>
            <person name="Proctor R.H."/>
        </authorList>
    </citation>
    <scope>NUCLEOTIDE SEQUENCE [LARGE SCALE GENOMIC DNA]</scope>
    <source>
        <strain evidence="7 8">NRRL 20459</strain>
    </source>
</reference>
<dbReference type="PROSITE" id="PS50048">
    <property type="entry name" value="ZN2_CY6_FUNGAL_2"/>
    <property type="match status" value="1"/>
</dbReference>
<accession>A0A8H4P452</accession>
<dbReference type="GO" id="GO:0000435">
    <property type="term" value="P:positive regulation of transcription from RNA polymerase II promoter by galactose"/>
    <property type="evidence" value="ECO:0007669"/>
    <property type="project" value="TreeGrafter"/>
</dbReference>
<dbReference type="SUPFAM" id="SSF57701">
    <property type="entry name" value="Zn2/Cys6 DNA-binding domain"/>
    <property type="match status" value="1"/>
</dbReference>
<gene>
    <name evidence="7" type="ORF">FALBO_15616</name>
</gene>
<dbReference type="GO" id="GO:0006351">
    <property type="term" value="P:DNA-templated transcription"/>
    <property type="evidence" value="ECO:0007669"/>
    <property type="project" value="InterPro"/>
</dbReference>
<dbReference type="GO" id="GO:0008270">
    <property type="term" value="F:zinc ion binding"/>
    <property type="evidence" value="ECO:0007669"/>
    <property type="project" value="InterPro"/>
</dbReference>
<organism evidence="7 8">
    <name type="scientific">Fusarium albosuccineum</name>
    <dbReference type="NCBI Taxonomy" id="1237068"/>
    <lineage>
        <taxon>Eukaryota</taxon>
        <taxon>Fungi</taxon>
        <taxon>Dikarya</taxon>
        <taxon>Ascomycota</taxon>
        <taxon>Pezizomycotina</taxon>
        <taxon>Sordariomycetes</taxon>
        <taxon>Hypocreomycetidae</taxon>
        <taxon>Hypocreales</taxon>
        <taxon>Nectriaceae</taxon>
        <taxon>Fusarium</taxon>
        <taxon>Fusarium decemcellulare species complex</taxon>
    </lineage>
</organism>
<feature type="domain" description="Zn(2)-C6 fungal-type" evidence="6">
    <location>
        <begin position="20"/>
        <end position="49"/>
    </location>
</feature>